<evidence type="ECO:0000256" key="3">
    <source>
        <dbReference type="ARBA" id="ARBA00023125"/>
    </source>
</evidence>
<dbReference type="REBASE" id="354158">
    <property type="entry name" value="S.Msp627ORF4520P"/>
</dbReference>
<comment type="similarity">
    <text evidence="1">Belongs to the type-I restriction system S methylase family.</text>
</comment>
<evidence type="ECO:0000259" key="4">
    <source>
        <dbReference type="Pfam" id="PF01420"/>
    </source>
</evidence>
<dbReference type="AlphaFoldDB" id="A0A516Q574"/>
<keyword evidence="2" id="KW-0680">Restriction system</keyword>
<keyword evidence="6" id="KW-1185">Reference proteome</keyword>
<gene>
    <name evidence="5" type="ORF">FOE78_04515</name>
</gene>
<evidence type="ECO:0000256" key="2">
    <source>
        <dbReference type="ARBA" id="ARBA00022747"/>
    </source>
</evidence>
<dbReference type="PANTHER" id="PTHR30408:SF12">
    <property type="entry name" value="TYPE I RESTRICTION ENZYME MJAVIII SPECIFICITY SUBUNIT"/>
    <property type="match status" value="1"/>
</dbReference>
<dbReference type="Pfam" id="PF01420">
    <property type="entry name" value="Methylase_S"/>
    <property type="match status" value="1"/>
</dbReference>
<dbReference type="SUPFAM" id="SSF116734">
    <property type="entry name" value="DNA methylase specificity domain"/>
    <property type="match status" value="2"/>
</dbReference>
<dbReference type="GO" id="GO:0009307">
    <property type="term" value="P:DNA restriction-modification system"/>
    <property type="evidence" value="ECO:0007669"/>
    <property type="project" value="UniProtKB-KW"/>
</dbReference>
<dbReference type="InterPro" id="IPR000055">
    <property type="entry name" value="Restrct_endonuc_typeI_TRD"/>
</dbReference>
<dbReference type="InterPro" id="IPR052021">
    <property type="entry name" value="Type-I_RS_S_subunit"/>
</dbReference>
<dbReference type="CDD" id="cd17247">
    <property type="entry name" value="RMtype1_S_Eco2747I-TRD2-CR2_like"/>
    <property type="match status" value="1"/>
</dbReference>
<evidence type="ECO:0000256" key="1">
    <source>
        <dbReference type="ARBA" id="ARBA00010923"/>
    </source>
</evidence>
<dbReference type="Gene3D" id="3.90.220.20">
    <property type="entry name" value="DNA methylase specificity domains"/>
    <property type="match status" value="2"/>
</dbReference>
<dbReference type="GO" id="GO:0003677">
    <property type="term" value="F:DNA binding"/>
    <property type="evidence" value="ECO:0007669"/>
    <property type="project" value="UniProtKB-KW"/>
</dbReference>
<dbReference type="GO" id="GO:0004519">
    <property type="term" value="F:endonuclease activity"/>
    <property type="evidence" value="ECO:0007669"/>
    <property type="project" value="UniProtKB-KW"/>
</dbReference>
<sequence length="415" mass="46703">MIGVHRAVAPLLETRPPTWQAIRFKSLLDRRERRNDDLTYEMLSLRSTGDIVARSEMGGRQEPDDASRPKYLIAEVDDLVVNPMWLIGGGIGVTQRAGAVSPDYRVFRPRGDLLPRFAHYLLRSQAYLDQYMLYTRAQTTFDRRVQQPDLNNLPILVPPLGEQLAIAGYLDRETARIDTLIDEQQQLIKLLRERRFAVVTNALSWPSLSAVRGDKLGRSARIGNGSTPRRDNLTYWEGGHTPWLNSAVVNQQRVTDSDQFVTDTAMKECHLPIVTPGSVLIGLTGQGKTRGTATILDIEATVNQHVAYVTPDRNVWCPEYLLWSIRASYSDLRRISEENGSTKGGLTCEALKQFRVLAPPLVDQRRIATYLDDQTAKIASLINEAERFIELSRERRAALITAAVTGQIDVREAAR</sequence>
<reference evidence="5 6" key="1">
    <citation type="submission" date="2019-07" db="EMBL/GenBank/DDBJ databases">
        <title>Microlunatus dokdonensis sp. nov. isolated from the rhizospheric soil of the wild plant Elymus tsukushiensis.</title>
        <authorList>
            <person name="Ghim S.-Y."/>
            <person name="Hwang Y.-J."/>
            <person name="Son J.-S."/>
            <person name="Shin J.-H."/>
        </authorList>
    </citation>
    <scope>NUCLEOTIDE SEQUENCE [LARGE SCALE GENOMIC DNA]</scope>
    <source>
        <strain evidence="5 6">KUDC0627</strain>
    </source>
</reference>
<feature type="domain" description="Type I restriction modification DNA specificity" evidence="4">
    <location>
        <begin position="221"/>
        <end position="379"/>
    </location>
</feature>
<dbReference type="EMBL" id="CP041692">
    <property type="protein sequence ID" value="QDP98578.1"/>
    <property type="molecule type" value="Genomic_DNA"/>
</dbReference>
<dbReference type="PANTHER" id="PTHR30408">
    <property type="entry name" value="TYPE-1 RESTRICTION ENZYME ECOKI SPECIFICITY PROTEIN"/>
    <property type="match status" value="1"/>
</dbReference>
<dbReference type="InterPro" id="IPR044946">
    <property type="entry name" value="Restrct_endonuc_typeI_TRD_sf"/>
</dbReference>
<evidence type="ECO:0000313" key="6">
    <source>
        <dbReference type="Proteomes" id="UP000319263"/>
    </source>
</evidence>
<dbReference type="Proteomes" id="UP000319263">
    <property type="component" value="Chromosome"/>
</dbReference>
<keyword evidence="5" id="KW-0255">Endonuclease</keyword>
<dbReference type="KEGG" id="mik:FOE78_04515"/>
<organism evidence="5 6">
    <name type="scientific">Microlunatus elymi</name>
    <dbReference type="NCBI Taxonomy" id="2596828"/>
    <lineage>
        <taxon>Bacteria</taxon>
        <taxon>Bacillati</taxon>
        <taxon>Actinomycetota</taxon>
        <taxon>Actinomycetes</taxon>
        <taxon>Propionibacteriales</taxon>
        <taxon>Propionibacteriaceae</taxon>
        <taxon>Microlunatus</taxon>
    </lineage>
</organism>
<evidence type="ECO:0000313" key="5">
    <source>
        <dbReference type="EMBL" id="QDP98578.1"/>
    </source>
</evidence>
<keyword evidence="3" id="KW-0238">DNA-binding</keyword>
<name>A0A516Q574_9ACTN</name>
<proteinExistence type="inferred from homology"/>
<accession>A0A516Q574</accession>
<dbReference type="Gene3D" id="1.10.287.1120">
    <property type="entry name" value="Bipartite methylase S protein"/>
    <property type="match status" value="1"/>
</dbReference>
<keyword evidence="5" id="KW-0378">Hydrolase</keyword>
<keyword evidence="5" id="KW-0540">Nuclease</keyword>
<dbReference type="OrthoDB" id="3197085at2"/>
<protein>
    <submittedName>
        <fullName evidence="5">Restriction endonuclease subunit S</fullName>
    </submittedName>
</protein>